<gene>
    <name evidence="2" type="ORF">K435DRAFT_791502</name>
</gene>
<evidence type="ECO:0000256" key="1">
    <source>
        <dbReference type="SAM" id="Phobius"/>
    </source>
</evidence>
<dbReference type="AlphaFoldDB" id="A0A4S8MLJ5"/>
<dbReference type="OrthoDB" id="2896404at2759"/>
<sequence>MATPTGENVSTSPGSVHEAKNWLSRESQITFIAVYNFLQIFGLVLVLLVFTTAALSSQIRRAKIWYIFMLGWIVWCISCLLLIVNRNCTGPRLVYISGSTGICGSSSLYFSIKSTIKQSGIPPAKWQTLMVNATPPVLYICVFVESLLYGISMPRQVQREPTGMYCHIAAPFPSIISAALVAIFAVSMIIFESMTRRWSNLVKPGQSITSLSSQ</sequence>
<keyword evidence="3" id="KW-1185">Reference proteome</keyword>
<evidence type="ECO:0000313" key="3">
    <source>
        <dbReference type="Proteomes" id="UP000297245"/>
    </source>
</evidence>
<dbReference type="EMBL" id="ML179063">
    <property type="protein sequence ID" value="THV03750.1"/>
    <property type="molecule type" value="Genomic_DNA"/>
</dbReference>
<feature type="transmembrane region" description="Helical" evidence="1">
    <location>
        <begin position="133"/>
        <end position="152"/>
    </location>
</feature>
<dbReference type="Proteomes" id="UP000297245">
    <property type="component" value="Unassembled WGS sequence"/>
</dbReference>
<proteinExistence type="predicted"/>
<keyword evidence="1" id="KW-0812">Transmembrane</keyword>
<feature type="transmembrane region" description="Helical" evidence="1">
    <location>
        <begin position="64"/>
        <end position="83"/>
    </location>
</feature>
<feature type="transmembrane region" description="Helical" evidence="1">
    <location>
        <begin position="29"/>
        <end position="52"/>
    </location>
</feature>
<name>A0A4S8MLJ5_DENBC</name>
<accession>A0A4S8MLJ5</accession>
<keyword evidence="1" id="KW-0472">Membrane</keyword>
<organism evidence="2 3">
    <name type="scientific">Dendrothele bispora (strain CBS 962.96)</name>
    <dbReference type="NCBI Taxonomy" id="1314807"/>
    <lineage>
        <taxon>Eukaryota</taxon>
        <taxon>Fungi</taxon>
        <taxon>Dikarya</taxon>
        <taxon>Basidiomycota</taxon>
        <taxon>Agaricomycotina</taxon>
        <taxon>Agaricomycetes</taxon>
        <taxon>Agaricomycetidae</taxon>
        <taxon>Agaricales</taxon>
        <taxon>Agaricales incertae sedis</taxon>
        <taxon>Dendrothele</taxon>
    </lineage>
</organism>
<feature type="transmembrane region" description="Helical" evidence="1">
    <location>
        <begin position="95"/>
        <end position="112"/>
    </location>
</feature>
<reference evidence="2 3" key="1">
    <citation type="journal article" date="2019" name="Nat. Ecol. Evol.">
        <title>Megaphylogeny resolves global patterns of mushroom evolution.</title>
        <authorList>
            <person name="Varga T."/>
            <person name="Krizsan K."/>
            <person name="Foldi C."/>
            <person name="Dima B."/>
            <person name="Sanchez-Garcia M."/>
            <person name="Sanchez-Ramirez S."/>
            <person name="Szollosi G.J."/>
            <person name="Szarkandi J.G."/>
            <person name="Papp V."/>
            <person name="Albert L."/>
            <person name="Andreopoulos W."/>
            <person name="Angelini C."/>
            <person name="Antonin V."/>
            <person name="Barry K.W."/>
            <person name="Bougher N.L."/>
            <person name="Buchanan P."/>
            <person name="Buyck B."/>
            <person name="Bense V."/>
            <person name="Catcheside P."/>
            <person name="Chovatia M."/>
            <person name="Cooper J."/>
            <person name="Damon W."/>
            <person name="Desjardin D."/>
            <person name="Finy P."/>
            <person name="Geml J."/>
            <person name="Haridas S."/>
            <person name="Hughes K."/>
            <person name="Justo A."/>
            <person name="Karasinski D."/>
            <person name="Kautmanova I."/>
            <person name="Kiss B."/>
            <person name="Kocsube S."/>
            <person name="Kotiranta H."/>
            <person name="LaButti K.M."/>
            <person name="Lechner B.E."/>
            <person name="Liimatainen K."/>
            <person name="Lipzen A."/>
            <person name="Lukacs Z."/>
            <person name="Mihaltcheva S."/>
            <person name="Morgado L.N."/>
            <person name="Niskanen T."/>
            <person name="Noordeloos M.E."/>
            <person name="Ohm R.A."/>
            <person name="Ortiz-Santana B."/>
            <person name="Ovrebo C."/>
            <person name="Racz N."/>
            <person name="Riley R."/>
            <person name="Savchenko A."/>
            <person name="Shiryaev A."/>
            <person name="Soop K."/>
            <person name="Spirin V."/>
            <person name="Szebenyi C."/>
            <person name="Tomsovsky M."/>
            <person name="Tulloss R.E."/>
            <person name="Uehling J."/>
            <person name="Grigoriev I.V."/>
            <person name="Vagvolgyi C."/>
            <person name="Papp T."/>
            <person name="Martin F.M."/>
            <person name="Miettinen O."/>
            <person name="Hibbett D.S."/>
            <person name="Nagy L.G."/>
        </authorList>
    </citation>
    <scope>NUCLEOTIDE SEQUENCE [LARGE SCALE GENOMIC DNA]</scope>
    <source>
        <strain evidence="2 3">CBS 962.96</strain>
    </source>
</reference>
<protein>
    <submittedName>
        <fullName evidence="2">Uncharacterized protein</fullName>
    </submittedName>
</protein>
<feature type="transmembrane region" description="Helical" evidence="1">
    <location>
        <begin position="172"/>
        <end position="191"/>
    </location>
</feature>
<evidence type="ECO:0000313" key="2">
    <source>
        <dbReference type="EMBL" id="THV03750.1"/>
    </source>
</evidence>
<keyword evidence="1" id="KW-1133">Transmembrane helix</keyword>